<accession>A0A9P6TUA8</accession>
<evidence type="ECO:0000256" key="3">
    <source>
        <dbReference type="ARBA" id="ARBA00022737"/>
    </source>
</evidence>
<comment type="subcellular location">
    <subcellularLocation>
        <location evidence="1">Cell projection</location>
        <location evidence="1">Cilium</location>
    </subcellularLocation>
</comment>
<dbReference type="AlphaFoldDB" id="A0A9P6TUA8"/>
<keyword evidence="5" id="KW-0966">Cell projection</keyword>
<dbReference type="PANTHER" id="PTHR45973">
    <property type="entry name" value="PROTEIN PHOSPHATASE 1 REGULATORY SUBUNIT SDS22-RELATED"/>
    <property type="match status" value="1"/>
</dbReference>
<evidence type="ECO:0000313" key="6">
    <source>
        <dbReference type="EMBL" id="KAG0241234.1"/>
    </source>
</evidence>
<dbReference type="Proteomes" id="UP000726737">
    <property type="component" value="Unassembled WGS sequence"/>
</dbReference>
<feature type="non-terminal residue" evidence="6">
    <location>
        <position position="171"/>
    </location>
</feature>
<keyword evidence="2" id="KW-0433">Leucine-rich repeat</keyword>
<evidence type="ECO:0000313" key="7">
    <source>
        <dbReference type="Proteomes" id="UP000726737"/>
    </source>
</evidence>
<keyword evidence="7" id="KW-1185">Reference proteome</keyword>
<gene>
    <name evidence="6" type="ORF">BG011_003558</name>
</gene>
<sequence length="171" mass="19584">MRKTVSVHSAKAKLLDDECIELQEKLIAIDPLRQDRYEDRRTQLVFDRETLFIVKEGKRVPEVEFADNQPYELDLSMRGLTHIPISSYLMHVHTLNLDSNGIKSTRFLRNLLNVRHVNLSNNLIKHLEGVQHAPSLEFLTAEGNQIAKWEDVVAGFVFWGEGKLGRTGGHV</sequence>
<protein>
    <submittedName>
        <fullName evidence="6">Uncharacterized protein</fullName>
    </submittedName>
</protein>
<evidence type="ECO:0000256" key="2">
    <source>
        <dbReference type="ARBA" id="ARBA00022614"/>
    </source>
</evidence>
<keyword evidence="4" id="KW-0969">Cilium</keyword>
<dbReference type="OrthoDB" id="1658at2759"/>
<reference evidence="6" key="1">
    <citation type="journal article" date="2020" name="Fungal Divers.">
        <title>Resolving the Mortierellaceae phylogeny through synthesis of multi-gene phylogenetics and phylogenomics.</title>
        <authorList>
            <person name="Vandepol N."/>
            <person name="Liber J."/>
            <person name="Desiro A."/>
            <person name="Na H."/>
            <person name="Kennedy M."/>
            <person name="Barry K."/>
            <person name="Grigoriev I.V."/>
            <person name="Miller A.N."/>
            <person name="O'Donnell K."/>
            <person name="Stajich J.E."/>
            <person name="Bonito G."/>
        </authorList>
    </citation>
    <scope>NUCLEOTIDE SEQUENCE</scope>
    <source>
        <strain evidence="6">KOD948</strain>
    </source>
</reference>
<dbReference type="Gene3D" id="3.80.10.10">
    <property type="entry name" value="Ribonuclease Inhibitor"/>
    <property type="match status" value="1"/>
</dbReference>
<dbReference type="Pfam" id="PF13855">
    <property type="entry name" value="LRR_8"/>
    <property type="match status" value="1"/>
</dbReference>
<dbReference type="SUPFAM" id="SSF52058">
    <property type="entry name" value="L domain-like"/>
    <property type="match status" value="1"/>
</dbReference>
<dbReference type="InterPro" id="IPR032675">
    <property type="entry name" value="LRR_dom_sf"/>
</dbReference>
<dbReference type="PROSITE" id="PS51450">
    <property type="entry name" value="LRR"/>
    <property type="match status" value="1"/>
</dbReference>
<keyword evidence="3" id="KW-0677">Repeat</keyword>
<evidence type="ECO:0000256" key="5">
    <source>
        <dbReference type="ARBA" id="ARBA00023273"/>
    </source>
</evidence>
<dbReference type="InterPro" id="IPR050576">
    <property type="entry name" value="Cilia_flagella_integrity"/>
</dbReference>
<comment type="caution">
    <text evidence="6">The sequence shown here is derived from an EMBL/GenBank/DDBJ whole genome shotgun (WGS) entry which is preliminary data.</text>
</comment>
<name>A0A9P6TUA8_9FUNG</name>
<dbReference type="InterPro" id="IPR001611">
    <property type="entry name" value="Leu-rich_rpt"/>
</dbReference>
<dbReference type="EMBL" id="JAAAJA010002349">
    <property type="protein sequence ID" value="KAG0241234.1"/>
    <property type="molecule type" value="Genomic_DNA"/>
</dbReference>
<evidence type="ECO:0000256" key="1">
    <source>
        <dbReference type="ARBA" id="ARBA00004138"/>
    </source>
</evidence>
<organism evidence="6 7">
    <name type="scientific">Mortierella polycephala</name>
    <dbReference type="NCBI Taxonomy" id="41804"/>
    <lineage>
        <taxon>Eukaryota</taxon>
        <taxon>Fungi</taxon>
        <taxon>Fungi incertae sedis</taxon>
        <taxon>Mucoromycota</taxon>
        <taxon>Mortierellomycotina</taxon>
        <taxon>Mortierellomycetes</taxon>
        <taxon>Mortierellales</taxon>
        <taxon>Mortierellaceae</taxon>
        <taxon>Mortierella</taxon>
    </lineage>
</organism>
<proteinExistence type="predicted"/>
<evidence type="ECO:0000256" key="4">
    <source>
        <dbReference type="ARBA" id="ARBA00023069"/>
    </source>
</evidence>
<dbReference type="PANTHER" id="PTHR45973:SF9">
    <property type="entry name" value="LEUCINE-RICH REPEAT-CONTAINING PROTEIN 46"/>
    <property type="match status" value="1"/>
</dbReference>